<dbReference type="Pfam" id="PF26639">
    <property type="entry name" value="Het-6_barrel"/>
    <property type="match status" value="1"/>
</dbReference>
<protein>
    <submittedName>
        <fullName evidence="2">HET-domain-containing protein</fullName>
    </submittedName>
</protein>
<dbReference type="OrthoDB" id="3724707at2759"/>
<reference evidence="2" key="1">
    <citation type="journal article" date="2020" name="Stud. Mycol.">
        <title>101 Dothideomycetes genomes: a test case for predicting lifestyles and emergence of pathogens.</title>
        <authorList>
            <person name="Haridas S."/>
            <person name="Albert R."/>
            <person name="Binder M."/>
            <person name="Bloem J."/>
            <person name="Labutti K."/>
            <person name="Salamov A."/>
            <person name="Andreopoulos B."/>
            <person name="Baker S."/>
            <person name="Barry K."/>
            <person name="Bills G."/>
            <person name="Bluhm B."/>
            <person name="Cannon C."/>
            <person name="Castanera R."/>
            <person name="Culley D."/>
            <person name="Daum C."/>
            <person name="Ezra D."/>
            <person name="Gonzalez J."/>
            <person name="Henrissat B."/>
            <person name="Kuo A."/>
            <person name="Liang C."/>
            <person name="Lipzen A."/>
            <person name="Lutzoni F."/>
            <person name="Magnuson J."/>
            <person name="Mondo S."/>
            <person name="Nolan M."/>
            <person name="Ohm R."/>
            <person name="Pangilinan J."/>
            <person name="Park H.-J."/>
            <person name="Ramirez L."/>
            <person name="Alfaro M."/>
            <person name="Sun H."/>
            <person name="Tritt A."/>
            <person name="Yoshinaga Y."/>
            <person name="Zwiers L.-H."/>
            <person name="Turgeon B."/>
            <person name="Goodwin S."/>
            <person name="Spatafora J."/>
            <person name="Crous P."/>
            <person name="Grigoriev I."/>
        </authorList>
    </citation>
    <scope>NUCLEOTIDE SEQUENCE</scope>
    <source>
        <strain evidence="2">CBS 113818</strain>
    </source>
</reference>
<proteinExistence type="predicted"/>
<evidence type="ECO:0000313" key="2">
    <source>
        <dbReference type="EMBL" id="KAF2831184.1"/>
    </source>
</evidence>
<gene>
    <name evidence="2" type="ORF">CC86DRAFT_341826</name>
</gene>
<sequence>MELLLYQPLAVPTEAIRVVDLEPSHDSKAPIQCSLRVVTLDDGLSFEALSYTWGHPEPQKVISLNDCDFEAQENLEAALRRLRRTNDIRTLWIDALCINQRDRAEKSVQVSRMGEIYERAQQVVVWLGEPGDDEIWMGEVSRLLDRPYFSRCWIQQEVVLANKITVVCDDSTGFEGHRKVLVHNGTLGLRHYGTSINVFLLLDSLRSAKEAATLPSIYKLLFSNRHLSCTNARDRVYAFMNLIKVDDKAIFTVDYSISTSQVYIEAARAMMRAHGNLNILNCARALPTQGKNQKTAQSLEHAQGNARVLVVRGVVYDTIDELGDTWHPETALEPLSRYSIEALENWEKMIVSTDKTTVSTTDFWRMQIAAYAGDGAAPENTWLFYEAWRNRPDLIDVAKVGSATPLWGPTIADVEKSKQGRRAWSALNGFWNGISKENFEGHELLQRYRDFRARLIRACAHRAMFISAKGHIGLAPWNAREGDRICILLGGCTPFLLRPVGGESKQYTLEGESYVHGLMAGEVFNAKEGVEIEAIEII</sequence>
<dbReference type="Proteomes" id="UP000799424">
    <property type="component" value="Unassembled WGS sequence"/>
</dbReference>
<organism evidence="2 3">
    <name type="scientific">Ophiobolus disseminans</name>
    <dbReference type="NCBI Taxonomy" id="1469910"/>
    <lineage>
        <taxon>Eukaryota</taxon>
        <taxon>Fungi</taxon>
        <taxon>Dikarya</taxon>
        <taxon>Ascomycota</taxon>
        <taxon>Pezizomycotina</taxon>
        <taxon>Dothideomycetes</taxon>
        <taxon>Pleosporomycetidae</taxon>
        <taxon>Pleosporales</taxon>
        <taxon>Pleosporineae</taxon>
        <taxon>Phaeosphaeriaceae</taxon>
        <taxon>Ophiobolus</taxon>
    </lineage>
</organism>
<dbReference type="EMBL" id="MU006218">
    <property type="protein sequence ID" value="KAF2831184.1"/>
    <property type="molecule type" value="Genomic_DNA"/>
</dbReference>
<evidence type="ECO:0000313" key="3">
    <source>
        <dbReference type="Proteomes" id="UP000799424"/>
    </source>
</evidence>
<dbReference type="PANTHER" id="PTHR24148:SF64">
    <property type="entry name" value="HETEROKARYON INCOMPATIBILITY DOMAIN-CONTAINING PROTEIN"/>
    <property type="match status" value="1"/>
</dbReference>
<dbReference type="InterPro" id="IPR052895">
    <property type="entry name" value="HetReg/Transcr_Mod"/>
</dbReference>
<accession>A0A6A7AE75</accession>
<feature type="domain" description="Heterokaryon incompatibility" evidence="1">
    <location>
        <begin position="46"/>
        <end position="134"/>
    </location>
</feature>
<keyword evidence="3" id="KW-1185">Reference proteome</keyword>
<evidence type="ECO:0000259" key="1">
    <source>
        <dbReference type="Pfam" id="PF06985"/>
    </source>
</evidence>
<dbReference type="PANTHER" id="PTHR24148">
    <property type="entry name" value="ANKYRIN REPEAT DOMAIN-CONTAINING PROTEIN 39 HOMOLOG-RELATED"/>
    <property type="match status" value="1"/>
</dbReference>
<dbReference type="AlphaFoldDB" id="A0A6A7AE75"/>
<dbReference type="InterPro" id="IPR010730">
    <property type="entry name" value="HET"/>
</dbReference>
<name>A0A6A7AE75_9PLEO</name>
<dbReference type="Pfam" id="PF06985">
    <property type="entry name" value="HET"/>
    <property type="match status" value="1"/>
</dbReference>